<dbReference type="Pfam" id="PF18962">
    <property type="entry name" value="Por_Secre_tail"/>
    <property type="match status" value="1"/>
</dbReference>
<sequence>MRKTTTRSKFTQFFTCMCLIWCLAAHQSRADTITVSWTDDIDATQEIQDAIIAAGENGTVIIPYIGKDYLVSDIGTSKAASNKSALVLDKAGLTLKLEQGVVLRAKHGGNHYMSDQGKLISIKANGVTVEGEGSGASLIMNRAGYQVSPYVISQFRHAIKVHPYNNILVKNLSIEKAGGDGIAIGKSKNDMTSPSNVTIDNVHVIDPTRLGISITSGDGITVRNSVFEGAKGENPESGIDIEPNHDDASQVLKDILVENCEFNNNNANGIKFTVFNYYDYNGIQVQDLNIIFRNCKSLNNEQMGIKLGAVKLPHINDGPKGTMVFQNIEVDGSGQHGLYMGTFNVDKAPSLSFEGCTFKNVGQDGTGNFPIWIQGQSPTVPAGNMIFKSYNNIDCQIVDKDFNRPIVSAQVKTHEFKDITGIIKADVLTTNYFDMGDGTNWDNMTLSIVPFNAGGGSCSGLPDEPGTLSAVVDNCNQVSLSWGAANCADSYVVRRWIDPATKVTIGTVTGTSFTDNTVAANETYTYLVRATNNSGQTNSNTPVISTGSCGSSGGGITGKYYYLVNKDSGLKMRIPNCSSDYSGAVALNLGPVENTSDCVQFQFIESNPGYYYIQNKGTNGRYQPAGGSTLTNGTVNIVQVSNSEINQLVQWEVLEDGNGYYRFQNRSTGEIFKPQACGSITGTAMVQVSNAQNVDCTKWSLVEAGTANRQMNDNVSIENTELNLSPTSGLIYPNPTSGMLYLDTKEFVVRSLSISNLSGQVQYSGSGTDRLNVSSLVPGVYLLTMIKEDNHAVISRFIKQ</sequence>
<evidence type="ECO:0000313" key="3">
    <source>
        <dbReference type="EMBL" id="UXX80992.1"/>
    </source>
</evidence>
<dbReference type="InterPro" id="IPR026444">
    <property type="entry name" value="Secre_tail"/>
</dbReference>
<dbReference type="Gene3D" id="2.160.20.10">
    <property type="entry name" value="Single-stranded right-handed beta-helix, Pectin lyase-like"/>
    <property type="match status" value="1"/>
</dbReference>
<dbReference type="SMART" id="SM00710">
    <property type="entry name" value="PbH1"/>
    <property type="match status" value="8"/>
</dbReference>
<feature type="domain" description="Fibronectin type-III" evidence="2">
    <location>
        <begin position="464"/>
        <end position="552"/>
    </location>
</feature>
<evidence type="ECO:0000259" key="2">
    <source>
        <dbReference type="PROSITE" id="PS50853"/>
    </source>
</evidence>
<organism evidence="3 4">
    <name type="scientific">Reichenbachiella carrageenanivorans</name>
    <dbReference type="NCBI Taxonomy" id="2979869"/>
    <lineage>
        <taxon>Bacteria</taxon>
        <taxon>Pseudomonadati</taxon>
        <taxon>Bacteroidota</taxon>
        <taxon>Cytophagia</taxon>
        <taxon>Cytophagales</taxon>
        <taxon>Reichenbachiellaceae</taxon>
        <taxon>Reichenbachiella</taxon>
    </lineage>
</organism>
<name>A0ABY6D4B9_9BACT</name>
<dbReference type="InterPro" id="IPR039448">
    <property type="entry name" value="Beta_helix"/>
</dbReference>
<dbReference type="EMBL" id="CP106735">
    <property type="protein sequence ID" value="UXX80992.1"/>
    <property type="molecule type" value="Genomic_DNA"/>
</dbReference>
<evidence type="ECO:0000313" key="4">
    <source>
        <dbReference type="Proteomes" id="UP001062165"/>
    </source>
</evidence>
<dbReference type="PROSITE" id="PS50853">
    <property type="entry name" value="FN3"/>
    <property type="match status" value="1"/>
</dbReference>
<dbReference type="CDD" id="cd00063">
    <property type="entry name" value="FN3"/>
    <property type="match status" value="1"/>
</dbReference>
<keyword evidence="4" id="KW-1185">Reference proteome</keyword>
<protein>
    <submittedName>
        <fullName evidence="3">T9SS type A sorting domain-containing protein</fullName>
    </submittedName>
</protein>
<feature type="chain" id="PRO_5045150463" evidence="1">
    <location>
        <begin position="31"/>
        <end position="800"/>
    </location>
</feature>
<dbReference type="SUPFAM" id="SSF49265">
    <property type="entry name" value="Fibronectin type III"/>
    <property type="match status" value="1"/>
</dbReference>
<keyword evidence="1" id="KW-0732">Signal</keyword>
<dbReference type="SUPFAM" id="SSF50370">
    <property type="entry name" value="Ricin B-like lectins"/>
    <property type="match status" value="1"/>
</dbReference>
<dbReference type="InterPro" id="IPR003961">
    <property type="entry name" value="FN3_dom"/>
</dbReference>
<dbReference type="CDD" id="cd00161">
    <property type="entry name" value="beta-trefoil_Ricin-like"/>
    <property type="match status" value="1"/>
</dbReference>
<dbReference type="Gene3D" id="2.80.10.50">
    <property type="match status" value="1"/>
</dbReference>
<feature type="signal peptide" evidence="1">
    <location>
        <begin position="1"/>
        <end position="30"/>
    </location>
</feature>
<dbReference type="InterPro" id="IPR036116">
    <property type="entry name" value="FN3_sf"/>
</dbReference>
<dbReference type="InterPro" id="IPR035992">
    <property type="entry name" value="Ricin_B-like_lectins"/>
</dbReference>
<reference evidence="3" key="1">
    <citation type="submission" date="2022-10" db="EMBL/GenBank/DDBJ databases">
        <title>Comparative genomics and taxonomic characterization of three novel marine species of genus Reichenbachiella exhibiting antioxidant and polysaccharide degradation activities.</title>
        <authorList>
            <person name="Muhammad N."/>
            <person name="Lee Y.-J."/>
            <person name="Ko J."/>
            <person name="Kim S.-G."/>
        </authorList>
    </citation>
    <scope>NUCLEOTIDE SEQUENCE</scope>
    <source>
        <strain evidence="3">Wsw4-B4</strain>
    </source>
</reference>
<dbReference type="Pfam" id="PF13229">
    <property type="entry name" value="Beta_helix"/>
    <property type="match status" value="1"/>
</dbReference>
<dbReference type="RefSeq" id="WP_263052721.1">
    <property type="nucleotide sequence ID" value="NZ_CP106735.1"/>
</dbReference>
<dbReference type="InterPro" id="IPR011050">
    <property type="entry name" value="Pectin_lyase_fold/virulence"/>
</dbReference>
<dbReference type="InterPro" id="IPR006626">
    <property type="entry name" value="PbH1"/>
</dbReference>
<dbReference type="Proteomes" id="UP001062165">
    <property type="component" value="Chromosome"/>
</dbReference>
<gene>
    <name evidence="3" type="ORF">N7E81_07755</name>
</gene>
<dbReference type="Gene3D" id="2.60.40.10">
    <property type="entry name" value="Immunoglobulins"/>
    <property type="match status" value="1"/>
</dbReference>
<dbReference type="InterPro" id="IPR013783">
    <property type="entry name" value="Ig-like_fold"/>
</dbReference>
<dbReference type="SUPFAM" id="SSF51126">
    <property type="entry name" value="Pectin lyase-like"/>
    <property type="match status" value="1"/>
</dbReference>
<dbReference type="InterPro" id="IPR012334">
    <property type="entry name" value="Pectin_lyas_fold"/>
</dbReference>
<dbReference type="NCBIfam" id="TIGR04183">
    <property type="entry name" value="Por_Secre_tail"/>
    <property type="match status" value="1"/>
</dbReference>
<proteinExistence type="predicted"/>
<accession>A0ABY6D4B9</accession>
<evidence type="ECO:0000256" key="1">
    <source>
        <dbReference type="SAM" id="SignalP"/>
    </source>
</evidence>